<feature type="compositionally biased region" description="Low complexity" evidence="1">
    <location>
        <begin position="157"/>
        <end position="170"/>
    </location>
</feature>
<dbReference type="HOGENOM" id="CLU_702467_0_0_1"/>
<reference evidence="2 3" key="1">
    <citation type="journal article" date="2010" name="Nature">
        <title>Perigord black truffle genome uncovers evolutionary origins and mechanisms of symbiosis.</title>
        <authorList>
            <person name="Martin F."/>
            <person name="Kohler A."/>
            <person name="Murat C."/>
            <person name="Balestrini R."/>
            <person name="Coutinho P.M."/>
            <person name="Jaillon O."/>
            <person name="Montanini B."/>
            <person name="Morin E."/>
            <person name="Noel B."/>
            <person name="Percudani R."/>
            <person name="Porcel B."/>
            <person name="Rubini A."/>
            <person name="Amicucci A."/>
            <person name="Amselem J."/>
            <person name="Anthouard V."/>
            <person name="Arcioni S."/>
            <person name="Artiguenave F."/>
            <person name="Aury J.M."/>
            <person name="Ballario P."/>
            <person name="Bolchi A."/>
            <person name="Brenna A."/>
            <person name="Brun A."/>
            <person name="Buee M."/>
            <person name="Cantarel B."/>
            <person name="Chevalier G."/>
            <person name="Couloux A."/>
            <person name="Da Silva C."/>
            <person name="Denoeud F."/>
            <person name="Duplessis S."/>
            <person name="Ghignone S."/>
            <person name="Hilselberger B."/>
            <person name="Iotti M."/>
            <person name="Marcais B."/>
            <person name="Mello A."/>
            <person name="Miranda M."/>
            <person name="Pacioni G."/>
            <person name="Quesneville H."/>
            <person name="Riccioni C."/>
            <person name="Ruotolo R."/>
            <person name="Splivallo R."/>
            <person name="Stocchi V."/>
            <person name="Tisserant E."/>
            <person name="Viscomi A.R."/>
            <person name="Zambonelli A."/>
            <person name="Zampieri E."/>
            <person name="Henrissat B."/>
            <person name="Lebrun M.H."/>
            <person name="Paolocci F."/>
            <person name="Bonfante P."/>
            <person name="Ottonello S."/>
            <person name="Wincker P."/>
        </authorList>
    </citation>
    <scope>NUCLEOTIDE SEQUENCE [LARGE SCALE GENOMIC DNA]</scope>
    <source>
        <strain evidence="2 3">Mel28</strain>
    </source>
</reference>
<feature type="region of interest" description="Disordered" evidence="1">
    <location>
        <begin position="274"/>
        <end position="393"/>
    </location>
</feature>
<feature type="compositionally biased region" description="Low complexity" evidence="1">
    <location>
        <begin position="78"/>
        <end position="89"/>
    </location>
</feature>
<sequence length="393" mass="42757">MNTPPRLRSRGRPKTPPTPRHGPMFSSPEPQRTGKRKGTSSMSNYSTATLSPPPSSPIAPRSPDQTRTVKGKKRATFAIEGAAGASSSEIDSDGDKGGSAGREEQDDEIEKILGKNRKTLLNPGGFGLPTPAKTPSRKRKHLDLEEIAGSARVLFPSSSKSRASSSTSLSCARRTLFKKPSSRQRKGGMGSLDLLGDERPASDSISIFTDSNARIPKHDDDPDNPFISRPGEESVTSKRQRIKKKKKAGSLGADEDREDGMVYVFRGKKIFKKFTEMEDPNERLPNIEESTSSQPATSFTEALAAMGKQKELAEKRDISRLTPDSEDDSGHSSIFNPGNKTASKRRSIFDAAGDGDELVTAPVKKNLRRKRGLENGSATLESPRRARGKRARV</sequence>
<dbReference type="AlphaFoldDB" id="D5G5R7"/>
<gene>
    <name evidence="2" type="ORF">GSTUM_00001450001</name>
</gene>
<dbReference type="eggNOG" id="ENOG502S7GF">
    <property type="taxonomic scope" value="Eukaryota"/>
</dbReference>
<feature type="region of interest" description="Disordered" evidence="1">
    <location>
        <begin position="155"/>
        <end position="258"/>
    </location>
</feature>
<evidence type="ECO:0000313" key="2">
    <source>
        <dbReference type="EMBL" id="CAZ79860.1"/>
    </source>
</evidence>
<feature type="compositionally biased region" description="Polar residues" evidence="1">
    <location>
        <begin position="288"/>
        <end position="300"/>
    </location>
</feature>
<dbReference type="InParanoid" id="D5G5R7"/>
<feature type="compositionally biased region" description="Basic residues" evidence="1">
    <location>
        <begin position="175"/>
        <end position="186"/>
    </location>
</feature>
<keyword evidence="3" id="KW-1185">Reference proteome</keyword>
<feature type="compositionally biased region" description="Polar residues" evidence="1">
    <location>
        <begin position="39"/>
        <end position="50"/>
    </location>
</feature>
<dbReference type="GeneID" id="9187538"/>
<name>D5G5R7_TUBMM</name>
<evidence type="ECO:0000256" key="1">
    <source>
        <dbReference type="SAM" id="MobiDB-lite"/>
    </source>
</evidence>
<organism evidence="2 3">
    <name type="scientific">Tuber melanosporum (strain Mel28)</name>
    <name type="common">Perigord black truffle</name>
    <dbReference type="NCBI Taxonomy" id="656061"/>
    <lineage>
        <taxon>Eukaryota</taxon>
        <taxon>Fungi</taxon>
        <taxon>Dikarya</taxon>
        <taxon>Ascomycota</taxon>
        <taxon>Pezizomycotina</taxon>
        <taxon>Pezizomycetes</taxon>
        <taxon>Pezizales</taxon>
        <taxon>Tuberaceae</taxon>
        <taxon>Tuber</taxon>
    </lineage>
</organism>
<dbReference type="Proteomes" id="UP000006911">
    <property type="component" value="Unassembled WGS sequence"/>
</dbReference>
<feature type="compositionally biased region" description="Basic and acidic residues" evidence="1">
    <location>
        <begin position="308"/>
        <end position="319"/>
    </location>
</feature>
<accession>D5G5R7</accession>
<dbReference type="RefSeq" id="XP_002835703.1">
    <property type="nucleotide sequence ID" value="XM_002835657.1"/>
</dbReference>
<dbReference type="STRING" id="656061.D5G5R7"/>
<feature type="compositionally biased region" description="Polar residues" evidence="1">
    <location>
        <begin position="203"/>
        <end position="212"/>
    </location>
</feature>
<feature type="region of interest" description="Disordered" evidence="1">
    <location>
        <begin position="1"/>
        <end position="141"/>
    </location>
</feature>
<dbReference type="KEGG" id="tml:GSTUM_00001450001"/>
<feature type="compositionally biased region" description="Polar residues" evidence="1">
    <location>
        <begin position="331"/>
        <end position="341"/>
    </location>
</feature>
<dbReference type="EMBL" id="FN430001">
    <property type="protein sequence ID" value="CAZ79860.1"/>
    <property type="molecule type" value="Genomic_DNA"/>
</dbReference>
<protein>
    <submittedName>
        <fullName evidence="2">(Perigord truffle) hypothetical protein</fullName>
    </submittedName>
</protein>
<feature type="compositionally biased region" description="Basic and acidic residues" evidence="1">
    <location>
        <begin position="274"/>
        <end position="286"/>
    </location>
</feature>
<proteinExistence type="predicted"/>
<evidence type="ECO:0000313" key="3">
    <source>
        <dbReference type="Proteomes" id="UP000006911"/>
    </source>
</evidence>
<feature type="compositionally biased region" description="Basic residues" evidence="1">
    <location>
        <begin position="238"/>
        <end position="248"/>
    </location>
</feature>